<reference evidence="2 3" key="1">
    <citation type="journal article" date="2022" name="bioRxiv">
        <title>Ecology and evolution of chlamydial symbionts of arthropods.</title>
        <authorList>
            <person name="Halter T."/>
            <person name="Koestlbacher S."/>
            <person name="Collingro A."/>
            <person name="Sixt B.S."/>
            <person name="Toenshoff E.R."/>
            <person name="Hendrickx F."/>
            <person name="Kostanjsek R."/>
            <person name="Horn M."/>
        </authorList>
    </citation>
    <scope>NUCLEOTIDE SEQUENCE [LARGE SCALE GENOMIC DNA]</scope>
    <source>
        <strain evidence="2">W744xW776</strain>
    </source>
</reference>
<sequence length="332" mass="37251">MACSVVFTTPSIPLEIPLDSTSSLVERSDDKKGLQSRAVVVLSNTTRNVAVIETIRFLAIVGLICSAVASVLLPALGFAAIAAGACVWKNRVIQLDEKTSKDSAVTAREVFDGTLTRSASTVSRTSQENDLEKTMTREGSIRSTAFMQPITEEIREEGPTDVQEAFLNSLGKIDSLSLTDLHGLLTICYLYLRRKSPESMPKSLSKKSGLKSINTQTYFEKKLKNYFDEDSKEFQNLAKLDPKWYQILQVNDQQKPLEKANPSLIMETVQKLHQKISQEQNKYENETEKKYHLDKAKHAGEYINQLKTFESQKTLHFTEDANPDLYTSLISD</sequence>
<accession>A0ABX8V6I0</accession>
<organism evidence="2 3">
    <name type="scientific">Candidatus Rhabdochlamydia oedothoracis</name>
    <dbReference type="NCBI Taxonomy" id="2720720"/>
    <lineage>
        <taxon>Bacteria</taxon>
        <taxon>Pseudomonadati</taxon>
        <taxon>Chlamydiota</taxon>
        <taxon>Chlamydiia</taxon>
        <taxon>Parachlamydiales</taxon>
        <taxon>Candidatus Rhabdochlamydiaceae</taxon>
        <taxon>Candidatus Rhabdochlamydia</taxon>
    </lineage>
</organism>
<protein>
    <submittedName>
        <fullName evidence="2">Uncharacterized protein</fullName>
    </submittedName>
</protein>
<feature type="transmembrane region" description="Helical" evidence="1">
    <location>
        <begin position="57"/>
        <end position="88"/>
    </location>
</feature>
<keyword evidence="1" id="KW-1133">Transmembrane helix</keyword>
<dbReference type="RefSeq" id="WP_215216925.1">
    <property type="nucleotide sequence ID" value="NZ_CP075587.1"/>
</dbReference>
<name>A0ABX8V6I0_9BACT</name>
<keyword evidence="1" id="KW-0472">Membrane</keyword>
<keyword evidence="3" id="KW-1185">Reference proteome</keyword>
<evidence type="ECO:0000313" key="3">
    <source>
        <dbReference type="Proteomes" id="UP000826014"/>
    </source>
</evidence>
<dbReference type="Proteomes" id="UP000826014">
    <property type="component" value="Chromosome"/>
</dbReference>
<dbReference type="EMBL" id="CP075587">
    <property type="protein sequence ID" value="QYF49070.1"/>
    <property type="molecule type" value="Genomic_DNA"/>
</dbReference>
<evidence type="ECO:0000256" key="1">
    <source>
        <dbReference type="SAM" id="Phobius"/>
    </source>
</evidence>
<gene>
    <name evidence="2" type="ORF">RHABOEDO_001332</name>
</gene>
<keyword evidence="1" id="KW-0812">Transmembrane</keyword>
<proteinExistence type="predicted"/>
<evidence type="ECO:0000313" key="2">
    <source>
        <dbReference type="EMBL" id="QYF49070.1"/>
    </source>
</evidence>